<proteinExistence type="predicted"/>
<dbReference type="EMBL" id="CZBE01000001">
    <property type="protein sequence ID" value="CUP18293.1"/>
    <property type="molecule type" value="Genomic_DNA"/>
</dbReference>
<reference evidence="1 3" key="1">
    <citation type="submission" date="2015-09" db="EMBL/GenBank/DDBJ databases">
        <authorList>
            <consortium name="Pathogen Informatics"/>
        </authorList>
    </citation>
    <scope>NUCLEOTIDE SEQUENCE [LARGE SCALE GENOMIC DNA]</scope>
    <source>
        <strain evidence="1 3">2789STDY5834939</strain>
    </source>
</reference>
<accession>A0A174L273</accession>
<dbReference type="AlphaFoldDB" id="A0A174L273"/>
<dbReference type="Pfam" id="PF19799">
    <property type="entry name" value="DUF6282"/>
    <property type="match status" value="1"/>
</dbReference>
<dbReference type="EMBL" id="QVME01000002">
    <property type="protein sequence ID" value="RGE68772.1"/>
    <property type="molecule type" value="Genomic_DNA"/>
</dbReference>
<dbReference type="Proteomes" id="UP000260828">
    <property type="component" value="Unassembled WGS sequence"/>
</dbReference>
<dbReference type="GeneID" id="72464406"/>
<reference evidence="2 4" key="2">
    <citation type="submission" date="2018-08" db="EMBL/GenBank/DDBJ databases">
        <title>A genome reference for cultivated species of the human gut microbiota.</title>
        <authorList>
            <person name="Zou Y."/>
            <person name="Xue W."/>
            <person name="Luo G."/>
        </authorList>
    </citation>
    <scope>NUCLEOTIDE SEQUENCE [LARGE SCALE GENOMIC DNA]</scope>
    <source>
        <strain evidence="2 4">TF05-12AC</strain>
    </source>
</reference>
<dbReference type="Gene3D" id="3.20.20.140">
    <property type="entry name" value="Metal-dependent hydrolases"/>
    <property type="match status" value="1"/>
</dbReference>
<dbReference type="Proteomes" id="UP000095765">
    <property type="component" value="Unassembled WGS sequence"/>
</dbReference>
<protein>
    <submittedName>
        <fullName evidence="1">Uncharacterized protein</fullName>
    </submittedName>
</protein>
<evidence type="ECO:0000313" key="4">
    <source>
        <dbReference type="Proteomes" id="UP000260828"/>
    </source>
</evidence>
<dbReference type="InterPro" id="IPR046249">
    <property type="entry name" value="DUF6282"/>
</dbReference>
<dbReference type="InterPro" id="IPR032466">
    <property type="entry name" value="Metal_Hydrolase"/>
</dbReference>
<dbReference type="RefSeq" id="WP_006874449.1">
    <property type="nucleotide sequence ID" value="NZ_CABIWA010000002.1"/>
</dbReference>
<evidence type="ECO:0000313" key="3">
    <source>
        <dbReference type="Proteomes" id="UP000095765"/>
    </source>
</evidence>
<sequence length="301" mass="32188">MTFIDDTILKGAIDLHVHVGPDYSPRYSDAIRLAREAAAAGMRAIVIKKHLASTVGEAYEASQVVPEVSVFGGIALNAPCGGLSVRSVTACVKAGGKMIWLPTTDAKYAMDLAARGHWIKEYVGGCAFGETVEPLTVLDENGALKPEVCQIMAVCKEYGAILGSGHVGPDECLALAREAHRIGYTKLEITHPNDWEGGFSIELCRELASLGATLTMAYGACSPHNGRQDPHEIADMINAVGAQHMALITDYGQVASPAPADGMRVFYYLLRRLGISDADLHAMIVTNPARLLDLEPLTEEV</sequence>
<evidence type="ECO:0000313" key="1">
    <source>
        <dbReference type="EMBL" id="CUP18293.1"/>
    </source>
</evidence>
<dbReference type="PIRSF" id="PIRSF021898">
    <property type="entry name" value="UCP021898"/>
    <property type="match status" value="1"/>
</dbReference>
<dbReference type="OrthoDB" id="9802809at2"/>
<name>A0A174L273_9FIRM</name>
<dbReference type="SUPFAM" id="SSF51556">
    <property type="entry name" value="Metallo-dependent hydrolases"/>
    <property type="match status" value="1"/>
</dbReference>
<gene>
    <name evidence="2" type="ORF">DXC40_05605</name>
    <name evidence="1" type="ORF">ERS852551_00006</name>
</gene>
<evidence type="ECO:0000313" key="2">
    <source>
        <dbReference type="EMBL" id="RGE68772.1"/>
    </source>
</evidence>
<organism evidence="1 3">
    <name type="scientific">Anaerotruncus colihominis</name>
    <dbReference type="NCBI Taxonomy" id="169435"/>
    <lineage>
        <taxon>Bacteria</taxon>
        <taxon>Bacillati</taxon>
        <taxon>Bacillota</taxon>
        <taxon>Clostridia</taxon>
        <taxon>Eubacteriales</taxon>
        <taxon>Oscillospiraceae</taxon>
        <taxon>Anaerotruncus</taxon>
    </lineage>
</organism>
<dbReference type="InterPro" id="IPR016797">
    <property type="entry name" value="UCP021898"/>
</dbReference>